<dbReference type="SUPFAM" id="SSF57424">
    <property type="entry name" value="LDL receptor-like module"/>
    <property type="match status" value="2"/>
</dbReference>
<sequence>MLAFSLNEAFCFLWISSVFVSLLGQQGSEAFRCGSGVSLPPDNVCDFTDQCGDSSDEQQCSGYERCDFEDGLCGMEQDQSLQLGWIKRNGMTGLSPPFHDHNGDVSAHFLSLVCRVNSTSSALRSRVFLSTNDPHVCQITFYYFVSHIAGRLMADLQTPCGDPIRHLWQNTAGLPNQWQRTVIKIQSSQGFQVVFQGQMIAAHEQDEVIAIDDISFSSGCLAADDEILPCQEASNTEEQLYHPDLCRCDSTDEELRSCQSCGSEFDLCDWKSEASAGQISWMCTKATEVPTLEPAPQQDHRNNEEGYFVWLGAKHPLPLSHVRSSAWLSSSLYHCLGRSCCLRFYYAMESSILRVGLYSNERSFIVLDRLWVYSRQLCSVDEFICVSSQCITRDSICDSQPDCSDASDEDPAMCSSVMYSEDSSSSEIWELVQKAEPEALALPTELRAGL</sequence>
<organism evidence="5 6">
    <name type="scientific">Heterocephalus glaber</name>
    <name type="common">Naked mole rat</name>
    <dbReference type="NCBI Taxonomy" id="10181"/>
    <lineage>
        <taxon>Eukaryota</taxon>
        <taxon>Metazoa</taxon>
        <taxon>Chordata</taxon>
        <taxon>Craniata</taxon>
        <taxon>Vertebrata</taxon>
        <taxon>Euteleostomi</taxon>
        <taxon>Mammalia</taxon>
        <taxon>Eutheria</taxon>
        <taxon>Euarchontoglires</taxon>
        <taxon>Glires</taxon>
        <taxon>Rodentia</taxon>
        <taxon>Hystricomorpha</taxon>
        <taxon>Bathyergidae</taxon>
        <taxon>Heterocephalus</taxon>
    </lineage>
</organism>
<keyword evidence="3" id="KW-0732">Signal</keyword>
<gene>
    <name evidence="5" type="ORF">GW7_18800</name>
</gene>
<dbReference type="Pfam" id="PF00057">
    <property type="entry name" value="Ldl_recept_a"/>
    <property type="match status" value="1"/>
</dbReference>
<keyword evidence="1 2" id="KW-1015">Disulfide bond</keyword>
<proteinExistence type="predicted"/>
<dbReference type="SMART" id="SM00137">
    <property type="entry name" value="MAM"/>
    <property type="match status" value="1"/>
</dbReference>
<dbReference type="InterPro" id="IPR000998">
    <property type="entry name" value="MAM_dom"/>
</dbReference>
<feature type="disulfide bond" evidence="2">
    <location>
        <begin position="378"/>
        <end position="390"/>
    </location>
</feature>
<protein>
    <recommendedName>
        <fullName evidence="4">MAM domain-containing protein</fullName>
    </recommendedName>
</protein>
<comment type="caution">
    <text evidence="2">Lacks conserved residue(s) required for the propagation of feature annotation.</text>
</comment>
<dbReference type="PRINTS" id="PR00261">
    <property type="entry name" value="LDLRECEPTOR"/>
</dbReference>
<dbReference type="PROSITE" id="PS50060">
    <property type="entry name" value="MAM_2"/>
    <property type="match status" value="2"/>
</dbReference>
<dbReference type="InterPro" id="IPR036055">
    <property type="entry name" value="LDL_receptor-like_sf"/>
</dbReference>
<dbReference type="CDD" id="cd00112">
    <property type="entry name" value="LDLa"/>
    <property type="match status" value="2"/>
</dbReference>
<dbReference type="InterPro" id="IPR013320">
    <property type="entry name" value="ConA-like_dom_sf"/>
</dbReference>
<feature type="disulfide bond" evidence="2">
    <location>
        <begin position="385"/>
        <end position="403"/>
    </location>
</feature>
<dbReference type="InterPro" id="IPR051560">
    <property type="entry name" value="MAM_domain-containing"/>
</dbReference>
<dbReference type="InterPro" id="IPR023415">
    <property type="entry name" value="LDLR_class-A_CS"/>
</dbReference>
<evidence type="ECO:0000256" key="3">
    <source>
        <dbReference type="SAM" id="SignalP"/>
    </source>
</evidence>
<dbReference type="Proteomes" id="UP000006813">
    <property type="component" value="Unassembled WGS sequence"/>
</dbReference>
<feature type="chain" id="PRO_5003474832" description="MAM domain-containing protein" evidence="3">
    <location>
        <begin position="31"/>
        <end position="450"/>
    </location>
</feature>
<dbReference type="SMART" id="SM00192">
    <property type="entry name" value="LDLa"/>
    <property type="match status" value="2"/>
</dbReference>
<reference evidence="5 6" key="1">
    <citation type="journal article" date="2011" name="Nature">
        <title>Genome sequencing reveals insights into physiology and longevity of the naked mole rat.</title>
        <authorList>
            <person name="Kim E.B."/>
            <person name="Fang X."/>
            <person name="Fushan A.A."/>
            <person name="Huang Z."/>
            <person name="Lobanov A.V."/>
            <person name="Han L."/>
            <person name="Marino S.M."/>
            <person name="Sun X."/>
            <person name="Turanov A.A."/>
            <person name="Yang P."/>
            <person name="Yim S.H."/>
            <person name="Zhao X."/>
            <person name="Kasaikina M.V."/>
            <person name="Stoletzki N."/>
            <person name="Peng C."/>
            <person name="Polak P."/>
            <person name="Xiong Z."/>
            <person name="Kiezun A."/>
            <person name="Zhu Y."/>
            <person name="Chen Y."/>
            <person name="Kryukov G.V."/>
            <person name="Zhang Q."/>
            <person name="Peshkin L."/>
            <person name="Yang L."/>
            <person name="Bronson R.T."/>
            <person name="Buffenstein R."/>
            <person name="Wang B."/>
            <person name="Han C."/>
            <person name="Li Q."/>
            <person name="Chen L."/>
            <person name="Zhao W."/>
            <person name="Sunyaev S.R."/>
            <person name="Park T.J."/>
            <person name="Zhang G."/>
            <person name="Wang J."/>
            <person name="Gladyshev V.N."/>
        </authorList>
    </citation>
    <scope>NUCLEOTIDE SEQUENCE [LARGE SCALE GENOMIC DNA]</scope>
</reference>
<dbReference type="PANTHER" id="PTHR23282">
    <property type="entry name" value="APICAL ENDOSOMAL GLYCOPROTEIN PRECURSOR"/>
    <property type="match status" value="1"/>
</dbReference>
<dbReference type="Gene3D" id="4.10.400.10">
    <property type="entry name" value="Low-density Lipoprotein Receptor"/>
    <property type="match status" value="2"/>
</dbReference>
<evidence type="ECO:0000313" key="6">
    <source>
        <dbReference type="Proteomes" id="UP000006813"/>
    </source>
</evidence>
<name>G5BTH4_HETGA</name>
<dbReference type="Pfam" id="PF00629">
    <property type="entry name" value="MAM"/>
    <property type="match status" value="2"/>
</dbReference>
<dbReference type="Gene3D" id="2.60.120.200">
    <property type="match status" value="2"/>
</dbReference>
<dbReference type="CDD" id="cd06263">
    <property type="entry name" value="MAM"/>
    <property type="match status" value="1"/>
</dbReference>
<feature type="domain" description="MAM" evidence="4">
    <location>
        <begin position="64"/>
        <end position="222"/>
    </location>
</feature>
<dbReference type="InterPro" id="IPR002172">
    <property type="entry name" value="LDrepeatLR_classA_rpt"/>
</dbReference>
<accession>G5BTH4</accession>
<dbReference type="PANTHER" id="PTHR23282:SF101">
    <property type="entry name" value="MAM DOMAIN-CONTAINING PROTEIN"/>
    <property type="match status" value="1"/>
</dbReference>
<dbReference type="PROSITE" id="PS01209">
    <property type="entry name" value="LDLRA_1"/>
    <property type="match status" value="1"/>
</dbReference>
<feature type="disulfide bond" evidence="2">
    <location>
        <begin position="45"/>
        <end position="60"/>
    </location>
</feature>
<dbReference type="STRING" id="10181.G5BTH4"/>
<dbReference type="PROSITE" id="PS50068">
    <property type="entry name" value="LDLRA_2"/>
    <property type="match status" value="2"/>
</dbReference>
<dbReference type="GO" id="GO:0016020">
    <property type="term" value="C:membrane"/>
    <property type="evidence" value="ECO:0007669"/>
    <property type="project" value="InterPro"/>
</dbReference>
<dbReference type="SUPFAM" id="SSF49899">
    <property type="entry name" value="Concanavalin A-like lectins/glucanases"/>
    <property type="match status" value="2"/>
</dbReference>
<dbReference type="InParanoid" id="G5BTH4"/>
<dbReference type="AlphaFoldDB" id="G5BTH4"/>
<evidence type="ECO:0000313" key="5">
    <source>
        <dbReference type="EMBL" id="EHB12585.1"/>
    </source>
</evidence>
<evidence type="ECO:0000256" key="1">
    <source>
        <dbReference type="ARBA" id="ARBA00023157"/>
    </source>
</evidence>
<feature type="signal peptide" evidence="3">
    <location>
        <begin position="1"/>
        <end position="30"/>
    </location>
</feature>
<evidence type="ECO:0000256" key="2">
    <source>
        <dbReference type="PROSITE-ProRule" id="PRU00124"/>
    </source>
</evidence>
<dbReference type="EMBL" id="JH171745">
    <property type="protein sequence ID" value="EHB12585.1"/>
    <property type="molecule type" value="Genomic_DNA"/>
</dbReference>
<feature type="disulfide bond" evidence="2">
    <location>
        <begin position="33"/>
        <end position="51"/>
    </location>
</feature>
<dbReference type="SMR" id="G5BTH4"/>
<feature type="domain" description="MAM" evidence="4">
    <location>
        <begin position="259"/>
        <end position="348"/>
    </location>
</feature>
<evidence type="ECO:0000259" key="4">
    <source>
        <dbReference type="PROSITE" id="PS50060"/>
    </source>
</evidence>